<proteinExistence type="predicted"/>
<comment type="caution">
    <text evidence="1">The sequence shown here is derived from an EMBL/GenBank/DDBJ whole genome shotgun (WGS) entry which is preliminary data.</text>
</comment>
<sequence>MAEIINDEKFIINFFKIRRYLINNYDFRNNPDAINEFKDSTAKIEKDIKDLLHKNSPINDYVFSDAAVKSISKFTEAEMDFYTAGSRGIGRMTSFIPRFGGYFIKFLKKLSKKEIEIIKSN</sequence>
<evidence type="ECO:0000313" key="1">
    <source>
        <dbReference type="EMBL" id="GAH59868.1"/>
    </source>
</evidence>
<name>X1IQN2_9ZZZZ</name>
<accession>X1IQN2</accession>
<gene>
    <name evidence="1" type="ORF">S03H2_32972</name>
</gene>
<protein>
    <submittedName>
        <fullName evidence="1">Uncharacterized protein</fullName>
    </submittedName>
</protein>
<reference evidence="1" key="1">
    <citation type="journal article" date="2014" name="Front. Microbiol.">
        <title>High frequency of phylogenetically diverse reductive dehalogenase-homologous genes in deep subseafloor sedimentary metagenomes.</title>
        <authorList>
            <person name="Kawai M."/>
            <person name="Futagami T."/>
            <person name="Toyoda A."/>
            <person name="Takaki Y."/>
            <person name="Nishi S."/>
            <person name="Hori S."/>
            <person name="Arai W."/>
            <person name="Tsubouchi T."/>
            <person name="Morono Y."/>
            <person name="Uchiyama I."/>
            <person name="Ito T."/>
            <person name="Fujiyama A."/>
            <person name="Inagaki F."/>
            <person name="Takami H."/>
        </authorList>
    </citation>
    <scope>NUCLEOTIDE SEQUENCE</scope>
    <source>
        <strain evidence="1">Expedition CK06-06</strain>
    </source>
</reference>
<dbReference type="AlphaFoldDB" id="X1IQN2"/>
<organism evidence="1">
    <name type="scientific">marine sediment metagenome</name>
    <dbReference type="NCBI Taxonomy" id="412755"/>
    <lineage>
        <taxon>unclassified sequences</taxon>
        <taxon>metagenomes</taxon>
        <taxon>ecological metagenomes</taxon>
    </lineage>
</organism>
<dbReference type="EMBL" id="BARU01020055">
    <property type="protein sequence ID" value="GAH59868.1"/>
    <property type="molecule type" value="Genomic_DNA"/>
</dbReference>